<evidence type="ECO:0000313" key="2">
    <source>
        <dbReference type="EMBL" id="GMI35452.1"/>
    </source>
</evidence>
<keyword evidence="1" id="KW-0472">Membrane</keyword>
<gene>
    <name evidence="2" type="ORF">TrRE_jg5912</name>
</gene>
<feature type="non-terminal residue" evidence="2">
    <location>
        <position position="40"/>
    </location>
</feature>
<organism evidence="2 3">
    <name type="scientific">Triparma retinervis</name>
    <dbReference type="NCBI Taxonomy" id="2557542"/>
    <lineage>
        <taxon>Eukaryota</taxon>
        <taxon>Sar</taxon>
        <taxon>Stramenopiles</taxon>
        <taxon>Ochrophyta</taxon>
        <taxon>Bolidophyceae</taxon>
        <taxon>Parmales</taxon>
        <taxon>Triparmaceae</taxon>
        <taxon>Triparma</taxon>
    </lineage>
</organism>
<feature type="transmembrane region" description="Helical" evidence="1">
    <location>
        <begin position="14"/>
        <end position="36"/>
    </location>
</feature>
<dbReference type="Proteomes" id="UP001165082">
    <property type="component" value="Unassembled WGS sequence"/>
</dbReference>
<reference evidence="2" key="1">
    <citation type="submission" date="2022-07" db="EMBL/GenBank/DDBJ databases">
        <title>Genome analysis of Parmales, a sister group of diatoms, reveals the evolutionary specialization of diatoms from phago-mixotrophs to photoautotrophs.</title>
        <authorList>
            <person name="Ban H."/>
            <person name="Sato S."/>
            <person name="Yoshikawa S."/>
            <person name="Kazumasa Y."/>
            <person name="Nakamura Y."/>
            <person name="Ichinomiya M."/>
            <person name="Saitoh K."/>
            <person name="Sato N."/>
            <person name="Blanc-Mathieu R."/>
            <person name="Endo H."/>
            <person name="Kuwata A."/>
            <person name="Ogata H."/>
        </authorList>
    </citation>
    <scope>NUCLEOTIDE SEQUENCE</scope>
</reference>
<dbReference type="AlphaFoldDB" id="A0A9W7G6W4"/>
<comment type="caution">
    <text evidence="2">The sequence shown here is derived from an EMBL/GenBank/DDBJ whole genome shotgun (WGS) entry which is preliminary data.</text>
</comment>
<dbReference type="EMBL" id="BRXZ01007892">
    <property type="protein sequence ID" value="GMI35452.1"/>
    <property type="molecule type" value="Genomic_DNA"/>
</dbReference>
<accession>A0A9W7G6W4</accession>
<proteinExistence type="predicted"/>
<keyword evidence="1" id="KW-0812">Transmembrane</keyword>
<keyword evidence="3" id="KW-1185">Reference proteome</keyword>
<evidence type="ECO:0000256" key="1">
    <source>
        <dbReference type="SAM" id="Phobius"/>
    </source>
</evidence>
<evidence type="ECO:0000313" key="3">
    <source>
        <dbReference type="Proteomes" id="UP001165082"/>
    </source>
</evidence>
<keyword evidence="1" id="KW-1133">Transmembrane helix</keyword>
<name>A0A9W7G6W4_9STRA</name>
<protein>
    <submittedName>
        <fullName evidence="2">Uncharacterized protein</fullName>
    </submittedName>
</protein>
<sequence>MADTLSAYGADESVVNWTILSNTSLLAVSVLTYGFINSSR</sequence>